<organism evidence="2 3">
    <name type="scientific">Flavobacterium aquariorum</name>
    <dbReference type="NCBI Taxonomy" id="2217670"/>
    <lineage>
        <taxon>Bacteria</taxon>
        <taxon>Pseudomonadati</taxon>
        <taxon>Bacteroidota</taxon>
        <taxon>Flavobacteriia</taxon>
        <taxon>Flavobacteriales</taxon>
        <taxon>Flavobacteriaceae</taxon>
        <taxon>Flavobacterium</taxon>
    </lineage>
</organism>
<dbReference type="Proteomes" id="UP000249177">
    <property type="component" value="Unassembled WGS sequence"/>
</dbReference>
<dbReference type="RefSeq" id="WP_111408940.1">
    <property type="nucleotide sequence ID" value="NZ_QKXH01000002.1"/>
</dbReference>
<dbReference type="EMBL" id="QKXH01000002">
    <property type="protein sequence ID" value="PZX94844.1"/>
    <property type="molecule type" value="Genomic_DNA"/>
</dbReference>
<evidence type="ECO:0008006" key="4">
    <source>
        <dbReference type="Google" id="ProtNLM"/>
    </source>
</evidence>
<evidence type="ECO:0000313" key="2">
    <source>
        <dbReference type="EMBL" id="PZX94844.1"/>
    </source>
</evidence>
<name>A0A2W7TZB1_9FLAO</name>
<reference evidence="2 3" key="1">
    <citation type="submission" date="2018-06" db="EMBL/GenBank/DDBJ databases">
        <title>Flavobacterium sp IMCC34762, genome.</title>
        <authorList>
            <person name="Joung Y."/>
            <person name="Cho J."/>
            <person name="Song J."/>
        </authorList>
    </citation>
    <scope>NUCLEOTIDE SEQUENCE [LARGE SCALE GENOMIC DNA]</scope>
    <source>
        <strain evidence="2 3">IMCC34762</strain>
    </source>
</reference>
<sequence length="137" mass="14900">MLKIITAIAFFICSLLSAQNVNLTVSVSGLKSNTGILKVGLYNSDATFLKSTYKSITSEIKNSSATVTFVGIPKGEYGISTYQDENSNGKLDKNMMGIPSEDFACSNDAKGFMGPPKYEDAKFNIDKNSKIEIKFNN</sequence>
<gene>
    <name evidence="2" type="ORF">DOS84_04625</name>
</gene>
<keyword evidence="3" id="KW-1185">Reference proteome</keyword>
<feature type="chain" id="PRO_5016033274" description="DUF2141 domain-containing protein" evidence="1">
    <location>
        <begin position="19"/>
        <end position="137"/>
    </location>
</feature>
<dbReference type="InterPro" id="IPR018673">
    <property type="entry name" value="DUF2141"/>
</dbReference>
<comment type="caution">
    <text evidence="2">The sequence shown here is derived from an EMBL/GenBank/DDBJ whole genome shotgun (WGS) entry which is preliminary data.</text>
</comment>
<feature type="signal peptide" evidence="1">
    <location>
        <begin position="1"/>
        <end position="18"/>
    </location>
</feature>
<keyword evidence="1" id="KW-0732">Signal</keyword>
<proteinExistence type="predicted"/>
<evidence type="ECO:0000313" key="3">
    <source>
        <dbReference type="Proteomes" id="UP000249177"/>
    </source>
</evidence>
<dbReference type="OrthoDB" id="9788332at2"/>
<protein>
    <recommendedName>
        <fullName evidence="4">DUF2141 domain-containing protein</fullName>
    </recommendedName>
</protein>
<evidence type="ECO:0000256" key="1">
    <source>
        <dbReference type="SAM" id="SignalP"/>
    </source>
</evidence>
<accession>A0A2W7TZB1</accession>
<dbReference type="Pfam" id="PF09912">
    <property type="entry name" value="DUF2141"/>
    <property type="match status" value="1"/>
</dbReference>
<dbReference type="AlphaFoldDB" id="A0A2W7TZB1"/>